<dbReference type="Proteomes" id="UP000484015">
    <property type="component" value="Unassembled WGS sequence"/>
</dbReference>
<organism evidence="7 8">
    <name type="scientific">Pseudoduganella ginsengisoli</name>
    <dbReference type="NCBI Taxonomy" id="1462440"/>
    <lineage>
        <taxon>Bacteria</taxon>
        <taxon>Pseudomonadati</taxon>
        <taxon>Pseudomonadota</taxon>
        <taxon>Betaproteobacteria</taxon>
        <taxon>Burkholderiales</taxon>
        <taxon>Oxalobacteraceae</taxon>
        <taxon>Telluria group</taxon>
        <taxon>Pseudoduganella</taxon>
    </lineage>
</organism>
<name>A0A6L6Q6C1_9BURK</name>
<feature type="disulfide bond" description="Redox-active" evidence="4">
    <location>
        <begin position="65"/>
        <end position="69"/>
    </location>
</feature>
<proteinExistence type="inferred from homology"/>
<evidence type="ECO:0000259" key="6">
    <source>
        <dbReference type="PROSITE" id="PS51352"/>
    </source>
</evidence>
<dbReference type="PROSITE" id="PS51352">
    <property type="entry name" value="THIOREDOXIN_2"/>
    <property type="match status" value="1"/>
</dbReference>
<evidence type="ECO:0000256" key="2">
    <source>
        <dbReference type="ARBA" id="ARBA00023008"/>
    </source>
</evidence>
<evidence type="ECO:0000256" key="5">
    <source>
        <dbReference type="SAM" id="SignalP"/>
    </source>
</evidence>
<evidence type="ECO:0000313" key="7">
    <source>
        <dbReference type="EMBL" id="MTW04788.1"/>
    </source>
</evidence>
<keyword evidence="5" id="KW-0732">Signal</keyword>
<keyword evidence="4" id="KW-1015">Disulfide bond</keyword>
<evidence type="ECO:0000256" key="3">
    <source>
        <dbReference type="PIRSR" id="PIRSR603782-1"/>
    </source>
</evidence>
<dbReference type="CDD" id="cd02968">
    <property type="entry name" value="SCO"/>
    <property type="match status" value="1"/>
</dbReference>
<reference evidence="7 8" key="1">
    <citation type="submission" date="2019-11" db="EMBL/GenBank/DDBJ databases">
        <title>Type strains purchased from KCTC, JCM and DSMZ.</title>
        <authorList>
            <person name="Lu H."/>
        </authorList>
    </citation>
    <scope>NUCLEOTIDE SEQUENCE [LARGE SCALE GENOMIC DNA]</scope>
    <source>
        <strain evidence="7 8">KCTC 42409</strain>
    </source>
</reference>
<sequence length="189" mass="20444">MMRAVLFSLLLAAGAAHAADKLKSGTFDPPRMAPNIAQQAADGKPFALDKQRGKVVVLEFGYTNCADVCPVSLALLKQARERLGPLRDKLQVVFVSVDPERDTASRLKSYLAQFDPTFIGLTGSAQQMAAIRTAYGISAARSGKGDDYVMGHSSYLYFIDPKGQLRALMPFGRPADDIVHDVTLLVQGQ</sequence>
<keyword evidence="8" id="KW-1185">Reference proteome</keyword>
<dbReference type="AlphaFoldDB" id="A0A6L6Q6C1"/>
<comment type="similarity">
    <text evidence="1">Belongs to the SCO1/2 family.</text>
</comment>
<dbReference type="Gene3D" id="3.40.30.10">
    <property type="entry name" value="Glutaredoxin"/>
    <property type="match status" value="1"/>
</dbReference>
<feature type="domain" description="Thioredoxin" evidence="6">
    <location>
        <begin position="27"/>
        <end position="187"/>
    </location>
</feature>
<feature type="binding site" evidence="3">
    <location>
        <position position="152"/>
    </location>
    <ligand>
        <name>Cu cation</name>
        <dbReference type="ChEBI" id="CHEBI:23378"/>
    </ligand>
</feature>
<protein>
    <submittedName>
        <fullName evidence="7">Redoxin domain-containing protein</fullName>
    </submittedName>
</protein>
<accession>A0A6L6Q6C1</accession>
<dbReference type="InterPro" id="IPR013766">
    <property type="entry name" value="Thioredoxin_domain"/>
</dbReference>
<evidence type="ECO:0000256" key="1">
    <source>
        <dbReference type="ARBA" id="ARBA00010996"/>
    </source>
</evidence>
<keyword evidence="3" id="KW-0479">Metal-binding</keyword>
<feature type="chain" id="PRO_5026886860" evidence="5">
    <location>
        <begin position="19"/>
        <end position="189"/>
    </location>
</feature>
<dbReference type="OrthoDB" id="9790194at2"/>
<dbReference type="GO" id="GO:0046872">
    <property type="term" value="F:metal ion binding"/>
    <property type="evidence" value="ECO:0007669"/>
    <property type="project" value="UniProtKB-KW"/>
</dbReference>
<dbReference type="InterPro" id="IPR003782">
    <property type="entry name" value="SCO1/SenC"/>
</dbReference>
<feature type="signal peptide" evidence="5">
    <location>
        <begin position="1"/>
        <end position="18"/>
    </location>
</feature>
<dbReference type="PANTHER" id="PTHR12151">
    <property type="entry name" value="ELECTRON TRANSPORT PROTIN SCO1/SENC FAMILY MEMBER"/>
    <property type="match status" value="1"/>
</dbReference>
<evidence type="ECO:0000313" key="8">
    <source>
        <dbReference type="Proteomes" id="UP000484015"/>
    </source>
</evidence>
<evidence type="ECO:0000256" key="4">
    <source>
        <dbReference type="PIRSR" id="PIRSR603782-2"/>
    </source>
</evidence>
<dbReference type="InterPro" id="IPR036249">
    <property type="entry name" value="Thioredoxin-like_sf"/>
</dbReference>
<keyword evidence="2 3" id="KW-0186">Copper</keyword>
<gene>
    <name evidence="7" type="ORF">GM668_22185</name>
</gene>
<dbReference type="SUPFAM" id="SSF52833">
    <property type="entry name" value="Thioredoxin-like"/>
    <property type="match status" value="1"/>
</dbReference>
<dbReference type="EMBL" id="WNLA01000018">
    <property type="protein sequence ID" value="MTW04788.1"/>
    <property type="molecule type" value="Genomic_DNA"/>
</dbReference>
<dbReference type="PANTHER" id="PTHR12151:SF25">
    <property type="entry name" value="LINALOOL DEHYDRATASE_ISOMERASE DOMAIN-CONTAINING PROTEIN"/>
    <property type="match status" value="1"/>
</dbReference>
<feature type="binding site" evidence="3">
    <location>
        <position position="69"/>
    </location>
    <ligand>
        <name>Cu cation</name>
        <dbReference type="ChEBI" id="CHEBI:23378"/>
    </ligand>
</feature>
<comment type="caution">
    <text evidence="7">The sequence shown here is derived from an EMBL/GenBank/DDBJ whole genome shotgun (WGS) entry which is preliminary data.</text>
</comment>
<dbReference type="Pfam" id="PF02630">
    <property type="entry name" value="SCO1-SenC"/>
    <property type="match status" value="1"/>
</dbReference>
<feature type="binding site" evidence="3">
    <location>
        <position position="65"/>
    </location>
    <ligand>
        <name>Cu cation</name>
        <dbReference type="ChEBI" id="CHEBI:23378"/>
    </ligand>
</feature>